<reference evidence="5 6" key="1">
    <citation type="submission" date="2019-02" db="EMBL/GenBank/DDBJ databases">
        <title>Sequencing the genomes of 1000 actinobacteria strains.</title>
        <authorList>
            <person name="Klenk H.-P."/>
        </authorList>
    </citation>
    <scope>NUCLEOTIDE SEQUENCE [LARGE SCALE GENOMIC DNA]</scope>
    <source>
        <strain evidence="5 6">DSM 45612</strain>
    </source>
</reference>
<dbReference type="GO" id="GO:0016874">
    <property type="term" value="F:ligase activity"/>
    <property type="evidence" value="ECO:0007669"/>
    <property type="project" value="UniProtKB-KW"/>
</dbReference>
<feature type="transmembrane region" description="Helical" evidence="1">
    <location>
        <begin position="570"/>
        <end position="587"/>
    </location>
</feature>
<dbReference type="OrthoDB" id="8445630at2"/>
<feature type="domain" description="Acyltransferase 3" evidence="4">
    <location>
        <begin position="549"/>
        <end position="811"/>
    </location>
</feature>
<dbReference type="InterPro" id="IPR050237">
    <property type="entry name" value="ATP-dep_AMP-bd_enzyme"/>
</dbReference>
<dbReference type="InterPro" id="IPR002656">
    <property type="entry name" value="Acyl_transf_3_dom"/>
</dbReference>
<dbReference type="Pfam" id="PF00501">
    <property type="entry name" value="AMP-binding"/>
    <property type="match status" value="1"/>
</dbReference>
<dbReference type="Gene3D" id="1.10.1200.10">
    <property type="entry name" value="ACP-like"/>
    <property type="match status" value="1"/>
</dbReference>
<feature type="domain" description="AMP-dependent synthetase/ligase" evidence="2">
    <location>
        <begin position="118"/>
        <end position="332"/>
    </location>
</feature>
<dbReference type="Pfam" id="PF01757">
    <property type="entry name" value="Acyl_transf_3"/>
    <property type="match status" value="1"/>
</dbReference>
<dbReference type="PANTHER" id="PTHR43767:SF10">
    <property type="entry name" value="SURFACTIN SYNTHASE SUBUNIT 1"/>
    <property type="match status" value="1"/>
</dbReference>
<dbReference type="InterPro" id="IPR000873">
    <property type="entry name" value="AMP-dep_synth/lig_dom"/>
</dbReference>
<sequence>MLLEVGPAPFVRALARHGDRPAVITAETRLSYAALAERVAALAGRLGTTRRLVLLAGANRLDELVAYLAALAAGHPLLLVPGDNDLATAELTRAYDPDVVIRRVGGELRVQERRPTSRHELHPDLALLLSTSGSTGSPKLVRLSSANLQANAEAIASYLDIRDTDRAATTLPLHYCYGLSVVNSHLLRGAALVLTDLSVADTCFWDLFRAAQGTTLAGVPYTFDLLDRVGFDRMRLPHLRYLTQAGGRLDPERVARYADLGRRRGWRLFVMYGQTEATARMAYLPPELAESRPEAIGVPVPGGAFRLRPLPDWPAPDTGELVYSGPNVMLGYAESPADLALGRTVEELRTGDVARRGPDGLYEIVGRAGGFAKIFGLRVDPHRVEAHLRRDGFEAYCAGTDRELVVAATGGPDPERVRRSAAAAAGLPARAVRVHVLAELPRLTSGKPDYRAVRGLPPTPAPAVVPASGDADRLRRLYAELLDRPDVTPDDTFVGLGGDSLSYVEMSVRLEELLGDLPADWHTTAIRDLARPAPPPPTRRRVLETSVALRALAIVVIVGSHIPLFTVKGGAHLLLAVAGFNFARFQLTDAPRRERLRGAGRAIGRVVLPSVAWIAVAGAVTGDYTLTNVLLLNSVLGPHDGPTAWQFWFIEALVYILVAVAALLAVPAVDRAERRYPFGLPLALAALGLVTRYDLPGLAALGHVPDAVVMCWLFALGWAAARATRTAQRLVVTAAALATVPGLFGEPFREAFIVAGFTLLVWVPRLPSRPALNRAAATLAGSSLFIYLTHWQVMPIVGPWSRALALVVSLAVGIGCAAGVRALVRRVPRPVRMRTRPRAVTP</sequence>
<dbReference type="SUPFAM" id="SSF47336">
    <property type="entry name" value="ACP-like"/>
    <property type="match status" value="1"/>
</dbReference>
<evidence type="ECO:0000313" key="6">
    <source>
        <dbReference type="Proteomes" id="UP000294114"/>
    </source>
</evidence>
<feature type="domain" description="Carrier" evidence="3">
    <location>
        <begin position="472"/>
        <end position="517"/>
    </location>
</feature>
<dbReference type="EMBL" id="SHLD01000001">
    <property type="protein sequence ID" value="RZU76252.1"/>
    <property type="molecule type" value="Genomic_DNA"/>
</dbReference>
<keyword evidence="1" id="KW-0472">Membrane</keyword>
<proteinExistence type="predicted"/>
<comment type="caution">
    <text evidence="5">The sequence shown here is derived from an EMBL/GenBank/DDBJ whole genome shotgun (WGS) entry which is preliminary data.</text>
</comment>
<feature type="transmembrane region" description="Helical" evidence="1">
    <location>
        <begin position="676"/>
        <end position="693"/>
    </location>
</feature>
<keyword evidence="1" id="KW-1133">Transmembrane helix</keyword>
<dbReference type="PANTHER" id="PTHR43767">
    <property type="entry name" value="LONG-CHAIN-FATTY-ACID--COA LIGASE"/>
    <property type="match status" value="1"/>
</dbReference>
<dbReference type="GO" id="GO:0016747">
    <property type="term" value="F:acyltransferase activity, transferring groups other than amino-acyl groups"/>
    <property type="evidence" value="ECO:0007669"/>
    <property type="project" value="InterPro"/>
</dbReference>
<dbReference type="AlphaFoldDB" id="A0A4Q8BE99"/>
<keyword evidence="5" id="KW-0436">Ligase</keyword>
<gene>
    <name evidence="5" type="ORF">EV384_4888</name>
</gene>
<dbReference type="Pfam" id="PF00550">
    <property type="entry name" value="PP-binding"/>
    <property type="match status" value="1"/>
</dbReference>
<accession>A0A4Q8BE99</accession>
<feature type="transmembrane region" description="Helical" evidence="1">
    <location>
        <begin position="647"/>
        <end position="669"/>
    </location>
</feature>
<protein>
    <submittedName>
        <fullName evidence="5">Acyl-CoA synthetase (AMP-forming)/AMP-acid ligase II</fullName>
    </submittedName>
</protein>
<feature type="transmembrane region" description="Helical" evidence="1">
    <location>
        <begin position="699"/>
        <end position="720"/>
    </location>
</feature>
<keyword evidence="6" id="KW-1185">Reference proteome</keyword>
<feature type="transmembrane region" description="Helical" evidence="1">
    <location>
        <begin position="775"/>
        <end position="797"/>
    </location>
</feature>
<evidence type="ECO:0000256" key="1">
    <source>
        <dbReference type="SAM" id="Phobius"/>
    </source>
</evidence>
<dbReference type="InterPro" id="IPR009081">
    <property type="entry name" value="PP-bd_ACP"/>
</dbReference>
<feature type="transmembrane region" description="Helical" evidence="1">
    <location>
        <begin position="803"/>
        <end position="824"/>
    </location>
</feature>
<name>A0A4Q8BE99_9ACTN</name>
<dbReference type="Proteomes" id="UP000294114">
    <property type="component" value="Unassembled WGS sequence"/>
</dbReference>
<dbReference type="InterPro" id="IPR042099">
    <property type="entry name" value="ANL_N_sf"/>
</dbReference>
<dbReference type="SUPFAM" id="SSF56801">
    <property type="entry name" value="Acetyl-CoA synthetase-like"/>
    <property type="match status" value="1"/>
</dbReference>
<evidence type="ECO:0000259" key="3">
    <source>
        <dbReference type="Pfam" id="PF00550"/>
    </source>
</evidence>
<dbReference type="InterPro" id="IPR036736">
    <property type="entry name" value="ACP-like_sf"/>
</dbReference>
<feature type="transmembrane region" description="Helical" evidence="1">
    <location>
        <begin position="607"/>
        <end position="627"/>
    </location>
</feature>
<organism evidence="5 6">
    <name type="scientific">Micromonospora kangleipakensis</name>
    <dbReference type="NCBI Taxonomy" id="1077942"/>
    <lineage>
        <taxon>Bacteria</taxon>
        <taxon>Bacillati</taxon>
        <taxon>Actinomycetota</taxon>
        <taxon>Actinomycetes</taxon>
        <taxon>Micromonosporales</taxon>
        <taxon>Micromonosporaceae</taxon>
        <taxon>Micromonospora</taxon>
    </lineage>
</organism>
<evidence type="ECO:0000259" key="4">
    <source>
        <dbReference type="Pfam" id="PF01757"/>
    </source>
</evidence>
<dbReference type="RefSeq" id="WP_130336779.1">
    <property type="nucleotide sequence ID" value="NZ_SHLD01000001.1"/>
</dbReference>
<keyword evidence="1" id="KW-0812">Transmembrane</keyword>
<evidence type="ECO:0000313" key="5">
    <source>
        <dbReference type="EMBL" id="RZU76252.1"/>
    </source>
</evidence>
<dbReference type="Gene3D" id="3.40.50.12780">
    <property type="entry name" value="N-terminal domain of ligase-like"/>
    <property type="match status" value="1"/>
</dbReference>
<evidence type="ECO:0000259" key="2">
    <source>
        <dbReference type="Pfam" id="PF00501"/>
    </source>
</evidence>